<comment type="similarity">
    <text evidence="1 5">Belongs to the KptA/TPT1 family.</text>
</comment>
<dbReference type="Pfam" id="PF01885">
    <property type="entry name" value="PTS_2-RNA"/>
    <property type="match status" value="1"/>
</dbReference>
<keyword evidence="2 5" id="KW-0808">Transferase</keyword>
<gene>
    <name evidence="5" type="primary">kptA</name>
    <name evidence="6" type="ORF">GM658_20265</name>
</gene>
<evidence type="ECO:0000313" key="7">
    <source>
        <dbReference type="Proteomes" id="UP000472320"/>
    </source>
</evidence>
<organism evidence="6 7">
    <name type="scientific">Massilia eburnea</name>
    <dbReference type="NCBI Taxonomy" id="1776165"/>
    <lineage>
        <taxon>Bacteria</taxon>
        <taxon>Pseudomonadati</taxon>
        <taxon>Pseudomonadota</taxon>
        <taxon>Betaproteobacteria</taxon>
        <taxon>Burkholderiales</taxon>
        <taxon>Oxalobacteraceae</taxon>
        <taxon>Telluria group</taxon>
        <taxon>Massilia</taxon>
    </lineage>
</organism>
<dbReference type="NCBIfam" id="NF002014">
    <property type="entry name" value="PRK00819.1-4"/>
    <property type="match status" value="1"/>
</dbReference>
<dbReference type="SUPFAM" id="SSF56399">
    <property type="entry name" value="ADP-ribosylation"/>
    <property type="match status" value="1"/>
</dbReference>
<name>A0A6L6QMM2_9BURK</name>
<dbReference type="InterPro" id="IPR022928">
    <property type="entry name" value="RNA_2'-PTrans_KptA"/>
</dbReference>
<accession>A0A6L6QMM2</accession>
<dbReference type="RefSeq" id="WP_155455873.1">
    <property type="nucleotide sequence ID" value="NZ_WNKX01000017.1"/>
</dbReference>
<reference evidence="6 7" key="1">
    <citation type="submission" date="2019-11" db="EMBL/GenBank/DDBJ databases">
        <title>Type strains purchased from KCTC, JCM and DSMZ.</title>
        <authorList>
            <person name="Lu H."/>
        </authorList>
    </citation>
    <scope>NUCLEOTIDE SEQUENCE [LARGE SCALE GENOMIC DNA]</scope>
    <source>
        <strain evidence="6 7">JCM 31587</strain>
    </source>
</reference>
<evidence type="ECO:0000256" key="5">
    <source>
        <dbReference type="HAMAP-Rule" id="MF_00299"/>
    </source>
</evidence>
<dbReference type="EMBL" id="WNKX01000017">
    <property type="protein sequence ID" value="MTW12946.1"/>
    <property type="molecule type" value="Genomic_DNA"/>
</dbReference>
<dbReference type="InterPro" id="IPR042081">
    <property type="entry name" value="RNA_2'-PTrans_C"/>
</dbReference>
<dbReference type="GO" id="GO:0000215">
    <property type="term" value="F:tRNA 2'-phosphotransferase activity"/>
    <property type="evidence" value="ECO:0007669"/>
    <property type="project" value="TreeGrafter"/>
</dbReference>
<dbReference type="EC" id="2.7.1.-" evidence="5"/>
<dbReference type="Gene3D" id="3.20.170.30">
    <property type="match status" value="1"/>
</dbReference>
<dbReference type="GO" id="GO:0003950">
    <property type="term" value="F:NAD+ poly-ADP-ribosyltransferase activity"/>
    <property type="evidence" value="ECO:0007669"/>
    <property type="project" value="InterPro"/>
</dbReference>
<protein>
    <recommendedName>
        <fullName evidence="5">Probable RNA 2'-phosphotransferase</fullName>
        <ecNumber evidence="5">2.7.1.-</ecNumber>
    </recommendedName>
</protein>
<dbReference type="Gene3D" id="1.10.10.970">
    <property type="entry name" value="RNA 2'-phosphotransferase, Tpt1/KptA family, N-terminal domain"/>
    <property type="match status" value="1"/>
</dbReference>
<dbReference type="PANTHER" id="PTHR12684">
    <property type="entry name" value="PUTATIVE PHOSPHOTRANSFERASE"/>
    <property type="match status" value="1"/>
</dbReference>
<sequence length="179" mass="19359">MSNMNNASAGKFLSLILRHKPEEIGLTLDPNGWSSIDELIALASARGTQLSRDQIETIVAESDKQRFAISADGAKIRANQGHSVEIALGLAPQTPPEQLFHGTATRFLDSIRESGLHSASRQYVHLSSDRATAEKVGSRHGKPVILLVASGQMARDGHLFYLSENGVWLTDSVPAKYLG</sequence>
<evidence type="ECO:0000256" key="4">
    <source>
        <dbReference type="ARBA" id="ARBA00025212"/>
    </source>
</evidence>
<comment type="caution">
    <text evidence="6">The sequence shown here is derived from an EMBL/GenBank/DDBJ whole genome shotgun (WGS) entry which is preliminary data.</text>
</comment>
<dbReference type="HAMAP" id="MF_00299">
    <property type="entry name" value="KptA"/>
    <property type="match status" value="1"/>
</dbReference>
<evidence type="ECO:0000256" key="3">
    <source>
        <dbReference type="ARBA" id="ARBA00023027"/>
    </source>
</evidence>
<comment type="function">
    <text evidence="4 5">Removes the 2'-phosphate from RNA via an intermediate in which the phosphate is ADP-ribosylated by NAD followed by a presumed transesterification to release the RNA and generate ADP-ribose 1''-2''-cyclic phosphate (APPR&gt;P). May function as an ADP-ribosylase.</text>
</comment>
<evidence type="ECO:0000256" key="1">
    <source>
        <dbReference type="ARBA" id="ARBA00009836"/>
    </source>
</evidence>
<proteinExistence type="inferred from homology"/>
<keyword evidence="3 5" id="KW-0520">NAD</keyword>
<evidence type="ECO:0000256" key="2">
    <source>
        <dbReference type="ARBA" id="ARBA00022679"/>
    </source>
</evidence>
<dbReference type="OrthoDB" id="4537997at2"/>
<dbReference type="AlphaFoldDB" id="A0A6L6QMM2"/>
<dbReference type="Proteomes" id="UP000472320">
    <property type="component" value="Unassembled WGS sequence"/>
</dbReference>
<keyword evidence="7" id="KW-1185">Reference proteome</keyword>
<dbReference type="InterPro" id="IPR042080">
    <property type="entry name" value="RNA_2'-PTrans_N"/>
</dbReference>
<evidence type="ECO:0000313" key="6">
    <source>
        <dbReference type="EMBL" id="MTW12946.1"/>
    </source>
</evidence>
<dbReference type="GO" id="GO:0006388">
    <property type="term" value="P:tRNA splicing, via endonucleolytic cleavage and ligation"/>
    <property type="evidence" value="ECO:0007669"/>
    <property type="project" value="UniProtKB-UniRule"/>
</dbReference>
<dbReference type="InterPro" id="IPR002745">
    <property type="entry name" value="Ptrans_KptA/Tpt1"/>
</dbReference>
<dbReference type="PANTHER" id="PTHR12684:SF2">
    <property type="entry name" value="TRNA 2'-PHOSPHOTRANSFERASE 1"/>
    <property type="match status" value="1"/>
</dbReference>